<keyword evidence="3" id="KW-1185">Reference proteome</keyword>
<proteinExistence type="predicted"/>
<reference evidence="2 3" key="1">
    <citation type="journal article" date="2023" name="J. Hered.">
        <title>Chromosome-level genome of the wood stork (Mycteria americana) provides insight into avian chromosome evolution.</title>
        <authorList>
            <person name="Flamio R. Jr."/>
            <person name="Ramstad K.M."/>
        </authorList>
    </citation>
    <scope>NUCLEOTIDE SEQUENCE [LARGE SCALE GENOMIC DNA]</scope>
    <source>
        <strain evidence="2">JAX WOST 10</strain>
    </source>
</reference>
<organism evidence="2 3">
    <name type="scientific">Mycteria americana</name>
    <name type="common">Wood stork</name>
    <dbReference type="NCBI Taxonomy" id="33587"/>
    <lineage>
        <taxon>Eukaryota</taxon>
        <taxon>Metazoa</taxon>
        <taxon>Chordata</taxon>
        <taxon>Craniata</taxon>
        <taxon>Vertebrata</taxon>
        <taxon>Euteleostomi</taxon>
        <taxon>Archelosauria</taxon>
        <taxon>Archosauria</taxon>
        <taxon>Dinosauria</taxon>
        <taxon>Saurischia</taxon>
        <taxon>Theropoda</taxon>
        <taxon>Coelurosauria</taxon>
        <taxon>Aves</taxon>
        <taxon>Neognathae</taxon>
        <taxon>Neoaves</taxon>
        <taxon>Aequornithes</taxon>
        <taxon>Ciconiiformes</taxon>
        <taxon>Ciconiidae</taxon>
        <taxon>Mycteria</taxon>
    </lineage>
</organism>
<dbReference type="Pfam" id="PF16178">
    <property type="entry name" value="Anoct_dimer"/>
    <property type="match status" value="1"/>
</dbReference>
<name>A0AAN7S2T7_MYCAM</name>
<dbReference type="PANTHER" id="PTHR33332">
    <property type="entry name" value="REVERSE TRANSCRIPTASE DOMAIN-CONTAINING PROTEIN"/>
    <property type="match status" value="1"/>
</dbReference>
<dbReference type="AlphaFoldDB" id="A0AAN7S2T7"/>
<evidence type="ECO:0000259" key="1">
    <source>
        <dbReference type="Pfam" id="PF16178"/>
    </source>
</evidence>
<dbReference type="GO" id="GO:0046983">
    <property type="term" value="F:protein dimerization activity"/>
    <property type="evidence" value="ECO:0007669"/>
    <property type="project" value="InterPro"/>
</dbReference>
<feature type="domain" description="Anoctamin dimerisation" evidence="1">
    <location>
        <begin position="181"/>
        <end position="212"/>
    </location>
</feature>
<accession>A0AAN7S2T7</accession>
<dbReference type="InterPro" id="IPR032394">
    <property type="entry name" value="Anoct_dimer"/>
</dbReference>
<comment type="caution">
    <text evidence="2">The sequence shown here is derived from an EMBL/GenBank/DDBJ whole genome shotgun (WGS) entry which is preliminary data.</text>
</comment>
<dbReference type="EMBL" id="JAUNZN010000001">
    <property type="protein sequence ID" value="KAK4830104.1"/>
    <property type="molecule type" value="Genomic_DNA"/>
</dbReference>
<gene>
    <name evidence="2" type="ORF">QYF61_008531</name>
</gene>
<protein>
    <recommendedName>
        <fullName evidence="1">Anoctamin dimerisation domain-containing protein</fullName>
    </recommendedName>
</protein>
<dbReference type="Proteomes" id="UP001333110">
    <property type="component" value="Unassembled WGS sequence"/>
</dbReference>
<evidence type="ECO:0000313" key="2">
    <source>
        <dbReference type="EMBL" id="KAK4830104.1"/>
    </source>
</evidence>
<evidence type="ECO:0000313" key="3">
    <source>
        <dbReference type="Proteomes" id="UP001333110"/>
    </source>
</evidence>
<sequence>MQRLNSPLAFADDTKLGGAVDSLMGQEALQRYLDRLEHQAIINSMKFNKNKCWILHLGGSNAGHKYKLGEEWLESSLAERDLGVLVDSRFNMSQQCALAAKRANCILGCIKHSTTSWSKEVIIPLYLALVQPHLEYCVQFWTPPFKKDVQVLECVQRRATKRVKGLKGMSYEEHIHSCLIRYNIKNKDTFFDNATRSRIVREILKRTSTKARNSMDSIAYFAQEWVVRWVNLFDTPTVCVPTKADLCSTEPQASRVTTMTKRNSLSDFWYRQRPTSAWQSRVVGRVTTMTQRNSLASNFINWRIQQTDKLNKLASPTNKQR</sequence>